<comment type="caution">
    <text evidence="1">The sequence shown here is derived from an EMBL/GenBank/DDBJ whole genome shotgun (WGS) entry which is preliminary data.</text>
</comment>
<sequence>MLSQSRRSRPWRESGAVLIRRLDTQARAWRATWRQPRITYIEEVRAVQCYRPNRYLVRIRGGTMAKLSCIYRVLVPPWGDNITNIALRSGPCLLSGALRNSRSESQPSAESLPRAPLQCRAPCLSGASRALLRCHDHSIHESYGRVTRGDLKPLVTVECAEDEDHRTKTTVEAHAKKHPAGLQGALGFLGFDGFAMESVAFPHHK</sequence>
<dbReference type="EMBL" id="CAUYUJ010017290">
    <property type="protein sequence ID" value="CAK0873525.1"/>
    <property type="molecule type" value="Genomic_DNA"/>
</dbReference>
<dbReference type="Proteomes" id="UP001189429">
    <property type="component" value="Unassembled WGS sequence"/>
</dbReference>
<evidence type="ECO:0000313" key="1">
    <source>
        <dbReference type="EMBL" id="CAK0873525.1"/>
    </source>
</evidence>
<evidence type="ECO:0000313" key="2">
    <source>
        <dbReference type="Proteomes" id="UP001189429"/>
    </source>
</evidence>
<gene>
    <name evidence="1" type="ORF">PCOR1329_LOCUS58725</name>
</gene>
<organism evidence="1 2">
    <name type="scientific">Prorocentrum cordatum</name>
    <dbReference type="NCBI Taxonomy" id="2364126"/>
    <lineage>
        <taxon>Eukaryota</taxon>
        <taxon>Sar</taxon>
        <taxon>Alveolata</taxon>
        <taxon>Dinophyceae</taxon>
        <taxon>Prorocentrales</taxon>
        <taxon>Prorocentraceae</taxon>
        <taxon>Prorocentrum</taxon>
    </lineage>
</organism>
<accession>A0ABN9VJR8</accession>
<proteinExistence type="predicted"/>
<name>A0ABN9VJR8_9DINO</name>
<reference evidence="1" key="1">
    <citation type="submission" date="2023-10" db="EMBL/GenBank/DDBJ databases">
        <authorList>
            <person name="Chen Y."/>
            <person name="Shah S."/>
            <person name="Dougan E. K."/>
            <person name="Thang M."/>
            <person name="Chan C."/>
        </authorList>
    </citation>
    <scope>NUCLEOTIDE SEQUENCE [LARGE SCALE GENOMIC DNA]</scope>
</reference>
<protein>
    <submittedName>
        <fullName evidence="1">Uncharacterized protein</fullName>
    </submittedName>
</protein>
<keyword evidence="2" id="KW-1185">Reference proteome</keyword>